<keyword evidence="10" id="KW-0539">Nucleus</keyword>
<evidence type="ECO:0000256" key="14">
    <source>
        <dbReference type="ARBA" id="ARBA00083294"/>
    </source>
</evidence>
<feature type="region of interest" description="Disordered" evidence="15">
    <location>
        <begin position="267"/>
        <end position="379"/>
    </location>
</feature>
<dbReference type="PANTHER" id="PTHR13413">
    <property type="entry name" value="YLP MOTIF CONTAINING PROTEIN NUCLEAR PROTEIN ZAP"/>
    <property type="match status" value="1"/>
</dbReference>
<feature type="compositionally biased region" description="Polar residues" evidence="15">
    <location>
        <begin position="359"/>
        <end position="371"/>
    </location>
</feature>
<evidence type="ECO:0000256" key="5">
    <source>
        <dbReference type="ARBA" id="ARBA00022741"/>
    </source>
</evidence>
<dbReference type="Gene3D" id="3.40.50.300">
    <property type="entry name" value="P-loop containing nucleotide triphosphate hydrolases"/>
    <property type="match status" value="1"/>
</dbReference>
<organism evidence="17 18">
    <name type="scientific">Cryptolaemus montrouzieri</name>
    <dbReference type="NCBI Taxonomy" id="559131"/>
    <lineage>
        <taxon>Eukaryota</taxon>
        <taxon>Metazoa</taxon>
        <taxon>Ecdysozoa</taxon>
        <taxon>Arthropoda</taxon>
        <taxon>Hexapoda</taxon>
        <taxon>Insecta</taxon>
        <taxon>Pterygota</taxon>
        <taxon>Neoptera</taxon>
        <taxon>Endopterygota</taxon>
        <taxon>Coleoptera</taxon>
        <taxon>Polyphaga</taxon>
        <taxon>Cucujiformia</taxon>
        <taxon>Coccinelloidea</taxon>
        <taxon>Coccinellidae</taxon>
        <taxon>Scymninae</taxon>
        <taxon>Scymnini</taxon>
        <taxon>Cryptolaemus</taxon>
    </lineage>
</organism>
<evidence type="ECO:0000256" key="1">
    <source>
        <dbReference type="ARBA" id="ARBA00004324"/>
    </source>
</evidence>
<comment type="caution">
    <text evidence="17">The sequence shown here is derived from an EMBL/GenBank/DDBJ whole genome shotgun (WGS) entry which is preliminary data.</text>
</comment>
<keyword evidence="3" id="KW-0678">Repressor</keyword>
<feature type="compositionally biased region" description="Polar residues" evidence="15">
    <location>
        <begin position="119"/>
        <end position="132"/>
    </location>
</feature>
<accession>A0ABD2MI46</accession>
<feature type="compositionally biased region" description="Polar residues" evidence="15">
    <location>
        <begin position="274"/>
        <end position="286"/>
    </location>
</feature>
<evidence type="ECO:0000256" key="4">
    <source>
        <dbReference type="ARBA" id="ARBA00022499"/>
    </source>
</evidence>
<dbReference type="InterPro" id="IPR026314">
    <property type="entry name" value="YLP_motif_con_p1"/>
</dbReference>
<evidence type="ECO:0000256" key="10">
    <source>
        <dbReference type="ARBA" id="ARBA00023242"/>
    </source>
</evidence>
<feature type="compositionally biased region" description="Low complexity" evidence="15">
    <location>
        <begin position="648"/>
        <end position="657"/>
    </location>
</feature>
<keyword evidence="7" id="KW-0832">Ubl conjugation</keyword>
<feature type="region of interest" description="Disordered" evidence="15">
    <location>
        <begin position="1443"/>
        <end position="1481"/>
    </location>
</feature>
<comment type="function">
    <text evidence="11">Plays a role in the reduction of telomerase activity during differentiation of embryonic stem cells by binding to the core promoter of TERT and controlling its down-regulation.</text>
</comment>
<feature type="compositionally biased region" description="Basic and acidic residues" evidence="15">
    <location>
        <begin position="855"/>
        <end position="893"/>
    </location>
</feature>
<keyword evidence="2" id="KW-0488">Methylation</keyword>
<feature type="compositionally biased region" description="Basic and acidic residues" evidence="15">
    <location>
        <begin position="208"/>
        <end position="222"/>
    </location>
</feature>
<feature type="compositionally biased region" description="Pro residues" evidence="15">
    <location>
        <begin position="133"/>
        <end position="148"/>
    </location>
</feature>
<evidence type="ECO:0000256" key="15">
    <source>
        <dbReference type="SAM" id="MobiDB-lite"/>
    </source>
</evidence>
<evidence type="ECO:0000313" key="17">
    <source>
        <dbReference type="EMBL" id="KAL3265982.1"/>
    </source>
</evidence>
<keyword evidence="6" id="KW-0067">ATP-binding</keyword>
<evidence type="ECO:0000256" key="9">
    <source>
        <dbReference type="ARBA" id="ARBA00023163"/>
    </source>
</evidence>
<dbReference type="GO" id="GO:0016607">
    <property type="term" value="C:nuclear speck"/>
    <property type="evidence" value="ECO:0007669"/>
    <property type="project" value="UniProtKB-SubCell"/>
</dbReference>
<dbReference type="InterPro" id="IPR058903">
    <property type="entry name" value="Spectrin_YLPM1-like"/>
</dbReference>
<feature type="compositionally biased region" description="Basic and acidic residues" evidence="15">
    <location>
        <begin position="833"/>
        <end position="842"/>
    </location>
</feature>
<dbReference type="GO" id="GO:0005524">
    <property type="term" value="F:ATP binding"/>
    <property type="evidence" value="ECO:0007669"/>
    <property type="project" value="UniProtKB-KW"/>
</dbReference>
<feature type="compositionally biased region" description="Polar residues" evidence="15">
    <location>
        <begin position="635"/>
        <end position="647"/>
    </location>
</feature>
<dbReference type="InterPro" id="IPR013641">
    <property type="entry name" value="KTI12/PSTK"/>
</dbReference>
<dbReference type="Pfam" id="PF26583">
    <property type="entry name" value="Spectrin_YLPM1"/>
    <property type="match status" value="1"/>
</dbReference>
<evidence type="ECO:0000313" key="18">
    <source>
        <dbReference type="Proteomes" id="UP001516400"/>
    </source>
</evidence>
<feature type="compositionally biased region" description="Basic and acidic residues" evidence="15">
    <location>
        <begin position="1109"/>
        <end position="1142"/>
    </location>
</feature>
<proteinExistence type="predicted"/>
<feature type="compositionally biased region" description="Basic and acidic residues" evidence="15">
    <location>
        <begin position="726"/>
        <end position="741"/>
    </location>
</feature>
<feature type="region of interest" description="Disordered" evidence="15">
    <location>
        <begin position="569"/>
        <end position="657"/>
    </location>
</feature>
<feature type="compositionally biased region" description="Basic and acidic residues" evidence="15">
    <location>
        <begin position="1457"/>
        <end position="1469"/>
    </location>
</feature>
<evidence type="ECO:0000256" key="7">
    <source>
        <dbReference type="ARBA" id="ARBA00022843"/>
    </source>
</evidence>
<evidence type="ECO:0000256" key="13">
    <source>
        <dbReference type="ARBA" id="ARBA00068971"/>
    </source>
</evidence>
<evidence type="ECO:0000256" key="8">
    <source>
        <dbReference type="ARBA" id="ARBA00023015"/>
    </source>
</evidence>
<protein>
    <recommendedName>
        <fullName evidence="13">YLP motif-containing protein 1</fullName>
    </recommendedName>
    <alternativeName>
        <fullName evidence="14">Nuclear protein ZAP3</fullName>
    </alternativeName>
</protein>
<keyword evidence="9" id="KW-0804">Transcription</keyword>
<gene>
    <name evidence="17" type="ORF">HHI36_010171</name>
</gene>
<dbReference type="FunFam" id="3.40.50.300:FF:000399">
    <property type="entry name" value="YLP motif containing 1"/>
    <property type="match status" value="1"/>
</dbReference>
<keyword evidence="5" id="KW-0547">Nucleotide-binding</keyword>
<feature type="region of interest" description="Disordered" evidence="15">
    <location>
        <begin position="675"/>
        <end position="702"/>
    </location>
</feature>
<keyword evidence="8" id="KW-0805">Transcription regulation</keyword>
<comment type="subcellular location">
    <subcellularLocation>
        <location evidence="1">Nucleus speckle</location>
    </subcellularLocation>
</comment>
<keyword evidence="18" id="KW-1185">Reference proteome</keyword>
<feature type="region of interest" description="Disordered" evidence="15">
    <location>
        <begin position="718"/>
        <end position="755"/>
    </location>
</feature>
<feature type="compositionally biased region" description="Polar residues" evidence="15">
    <location>
        <begin position="178"/>
        <end position="194"/>
    </location>
</feature>
<feature type="compositionally biased region" description="Pro residues" evidence="15">
    <location>
        <begin position="88"/>
        <end position="116"/>
    </location>
</feature>
<dbReference type="Proteomes" id="UP001516400">
    <property type="component" value="Unassembled WGS sequence"/>
</dbReference>
<dbReference type="Pfam" id="PF08433">
    <property type="entry name" value="KTI12"/>
    <property type="match status" value="1"/>
</dbReference>
<evidence type="ECO:0000256" key="3">
    <source>
        <dbReference type="ARBA" id="ARBA00022491"/>
    </source>
</evidence>
<dbReference type="EMBL" id="JABFTP020000001">
    <property type="protein sequence ID" value="KAL3265982.1"/>
    <property type="molecule type" value="Genomic_DNA"/>
</dbReference>
<feature type="region of interest" description="Disordered" evidence="15">
    <location>
        <begin position="88"/>
        <end position="222"/>
    </location>
</feature>
<feature type="compositionally biased region" description="Low complexity" evidence="15">
    <location>
        <begin position="1443"/>
        <end position="1454"/>
    </location>
</feature>
<dbReference type="InterPro" id="IPR027417">
    <property type="entry name" value="P-loop_NTPase"/>
</dbReference>
<feature type="compositionally biased region" description="Polar residues" evidence="15">
    <location>
        <begin position="918"/>
        <end position="928"/>
    </location>
</feature>
<feature type="compositionally biased region" description="Basic and acidic residues" evidence="15">
    <location>
        <begin position="1035"/>
        <end position="1071"/>
    </location>
</feature>
<dbReference type="SUPFAM" id="SSF52540">
    <property type="entry name" value="P-loop containing nucleoside triphosphate hydrolases"/>
    <property type="match status" value="2"/>
</dbReference>
<reference evidence="17 18" key="1">
    <citation type="journal article" date="2021" name="BMC Biol.">
        <title>Horizontally acquired antibacterial genes associated with adaptive radiation of ladybird beetles.</title>
        <authorList>
            <person name="Li H.S."/>
            <person name="Tang X.F."/>
            <person name="Huang Y.H."/>
            <person name="Xu Z.Y."/>
            <person name="Chen M.L."/>
            <person name="Du X.Y."/>
            <person name="Qiu B.Y."/>
            <person name="Chen P.T."/>
            <person name="Zhang W."/>
            <person name="Slipinski A."/>
            <person name="Escalona H.E."/>
            <person name="Waterhouse R.M."/>
            <person name="Zwick A."/>
            <person name="Pang H."/>
        </authorList>
    </citation>
    <scope>NUCLEOTIDE SEQUENCE [LARGE SCALE GENOMIC DNA]</scope>
    <source>
        <strain evidence="17">SYSU2018</strain>
    </source>
</reference>
<feature type="region of interest" description="Disordered" evidence="15">
    <location>
        <begin position="820"/>
        <end position="949"/>
    </location>
</feature>
<sequence>MSWSQWPGAAAAQPPVVAATPSLINPAPSVLPPGLPYSTDQWSQLQQQNWQQWAQWQQQYQQWHQQYGAEYQKSMNALAARAVVPNMGVPPPLPIDAQPQPPLPQEEIPKPAPPLPMGMTTTHQPSISQYSTQPPPSNNFSAPPPNFTPTPQQNWRGPDGSLLEQKRGLGTADESANKRQMINRQDWRNPNTSTQPPPQLGPDQNASKPEELSEAEKKFDKQFAEWEAQFNKWKEQNSGHPDKQQYKEYEKKWEQWRQQLLERREAMRKKRLGISSTSKGTATPNCSIPPPAQAQGSYTSQPPPLIPQNVSSQRPSVLPNDGPQKENLQQTPNLFSKPPPDMNDEPLQFKNSEAEPESTEGSLGFLNSSKSEGIPGLDLVKDGDVELKDDEVEEIPQKGPDLEAISKGINNILGDQKLMSMLSMVSQNQNIQQNTNISTTSKINDVPSQDQSNLSAGDSRIDTLVETETVQNFDDQTRSSFTMQPSDSDLFRGAPMKQFGRNNFDSESPFNKPFGMPNDEAFRRPPPNSRFGGGMNNSIDENQFLNRNSGHFDRPPPGNMIRNSINFNRPPPGNMGRDDFGVGGPEDSGRRNAFGPPGPGNMNRDSFGPGPIDKGSIGPEENLNRDNFPHVISKGNLSSPSQGNSRMDNFGFGNNRNDFSSPSEFGMNRSELNASGPGFPPARGGIRDRFEPPGRGNMGRGNFEHNEMNRDNFRTQNQFEGNNLGPDRDNFGGRQIDDKYGPRGTSFRGRRDSRSEEFDYNNENFDEILPNRFGRPLLNQKFAEGPGDRRNDFNETKFNDKRDFNQMRLIEGNSFRNDGIPYGRDSFQSEDGFNDRFERSLGDRPPFSRNVMATKPDRFEMRDNLAPRRLSEQSNLRDERGLYPRDNFDRRDFGEEDDYPPPPLFGPSGQRDLGYGDNSLQRQDSFGNSMMDAPEPPSFDDRHNNKPCENQFNPDVLESKVDPPGDIIWNPGTVIDYDHKPLNTVELDVLVEPFRMFDYRHKSLRRIPFPERPNWLSDSVRMIPEFDPPIIRPPPTDRRFEGRFEAPPQRRDDYDVSRMDDRRRYDRRGYGRDLSPSPSKSDIRNRGYEEDIWSGRRNRSRSPPTFDKSPPRFEKSPPRFERGRAERPRSKLRDGTERDWEHGDNEWEKNRDWRGGSKDWKDRGRDWKDENKEVNWRNKNSDWKERERQWEEDDMDLSDRERSRERDVLFRKDRNSDRDFEKEKFNKRRTGQIFPLSGETKQSNVTLVEDLISPPGRFNRPQRIVIILRGPPGSGKTFLAKLIKDKEVENGGSAPRILSLDDYFMVEQEKEVMEDGKRIKMKDMVYEFEAEMEESYRTSLMRSFKKTITDGYFPFIIVDNVNDKVKYFGEMWSFAKQNGFQVYICQMDLDIQNCVKRNIHNRSEEEIRNCVDGWEKTPAHHPILDVTSILQDEPIAVVEMEEINSPGSENNGNEEGLEVRGYREGREEPENSSNCEEDDWV</sequence>
<evidence type="ECO:0000259" key="16">
    <source>
        <dbReference type="Pfam" id="PF26583"/>
    </source>
</evidence>
<feature type="domain" description="YLPM1-like spectrin repeat" evidence="16">
    <location>
        <begin position="183"/>
        <end position="270"/>
    </location>
</feature>
<comment type="subunit">
    <text evidence="12">Interacts with PPP1CA and NCOA5. Forms a complex with ILF2, ILF3, KHDRBS1, RBMX, NCOA5 and PPP1CA.</text>
</comment>
<name>A0ABD2MI46_9CUCU</name>
<evidence type="ECO:0000256" key="11">
    <source>
        <dbReference type="ARBA" id="ARBA00058677"/>
    </source>
</evidence>
<feature type="region of interest" description="Disordered" evidence="15">
    <location>
        <begin position="1026"/>
        <end position="1142"/>
    </location>
</feature>
<evidence type="ECO:0000256" key="6">
    <source>
        <dbReference type="ARBA" id="ARBA00022840"/>
    </source>
</evidence>
<keyword evidence="4" id="KW-1017">Isopeptide bond</keyword>
<evidence type="ECO:0000256" key="12">
    <source>
        <dbReference type="ARBA" id="ARBA00065932"/>
    </source>
</evidence>
<dbReference type="PANTHER" id="PTHR13413:SF0">
    <property type="entry name" value="YLP MOTIF-CONTAINING PROTEIN 1"/>
    <property type="match status" value="1"/>
</dbReference>
<evidence type="ECO:0000256" key="2">
    <source>
        <dbReference type="ARBA" id="ARBA00022481"/>
    </source>
</evidence>